<name>A0A8T8K5D9_9EURY</name>
<reference evidence="7" key="1">
    <citation type="submission" date="2020-07" db="EMBL/GenBank/DDBJ databases">
        <title>Methanobacterium. sp. MethCan genome.</title>
        <authorList>
            <person name="Postec A."/>
            <person name="Quemeneur M."/>
        </authorList>
    </citation>
    <scope>NUCLEOTIDE SEQUENCE</scope>
    <source>
        <strain evidence="7">MethCAN</strain>
    </source>
</reference>
<evidence type="ECO:0000313" key="7">
    <source>
        <dbReference type="EMBL" id="QUH23062.1"/>
    </source>
</evidence>
<keyword evidence="8" id="KW-1185">Reference proteome</keyword>
<dbReference type="GeneID" id="64819979"/>
<gene>
    <name evidence="7" type="ORF">HYG87_04400</name>
</gene>
<feature type="transmembrane region" description="Helical" evidence="6">
    <location>
        <begin position="21"/>
        <end position="41"/>
    </location>
</feature>
<evidence type="ECO:0000256" key="6">
    <source>
        <dbReference type="SAM" id="Phobius"/>
    </source>
</evidence>
<evidence type="ECO:0000256" key="1">
    <source>
        <dbReference type="ARBA" id="ARBA00004162"/>
    </source>
</evidence>
<keyword evidence="2" id="KW-1003">Cell membrane</keyword>
<dbReference type="EMBL" id="CP058560">
    <property type="protein sequence ID" value="QUH23062.1"/>
    <property type="molecule type" value="Genomic_DNA"/>
</dbReference>
<dbReference type="InterPro" id="IPR003400">
    <property type="entry name" value="ExbD"/>
</dbReference>
<dbReference type="GO" id="GO:0022857">
    <property type="term" value="F:transmembrane transporter activity"/>
    <property type="evidence" value="ECO:0007669"/>
    <property type="project" value="InterPro"/>
</dbReference>
<keyword evidence="4 6" id="KW-1133">Transmembrane helix</keyword>
<comment type="subcellular location">
    <subcellularLocation>
        <location evidence="1">Cell membrane</location>
        <topology evidence="1">Single-pass membrane protein</topology>
    </subcellularLocation>
</comment>
<dbReference type="OrthoDB" id="75899at2157"/>
<evidence type="ECO:0000256" key="3">
    <source>
        <dbReference type="ARBA" id="ARBA00022692"/>
    </source>
</evidence>
<dbReference type="KEGG" id="meme:HYG87_04400"/>
<evidence type="ECO:0000256" key="4">
    <source>
        <dbReference type="ARBA" id="ARBA00022989"/>
    </source>
</evidence>
<dbReference type="Pfam" id="PF02472">
    <property type="entry name" value="ExbD"/>
    <property type="match status" value="1"/>
</dbReference>
<sequence length="131" mass="14506">MTMDIQKYRNQLNSSSPKFNMVPFIDILFTILIFLVVTSTFQVADQSAAVTGKPEIDENAGPSEYYLIPVAGLREVLVNGEDMSRFIRNSAIAVHTRVIDEGELIIKPKEGKIIITSPPDLPTNKAVKSPE</sequence>
<accession>A0A8T8K5D9</accession>
<dbReference type="Proteomes" id="UP000681041">
    <property type="component" value="Chromosome"/>
</dbReference>
<dbReference type="GO" id="GO:0005886">
    <property type="term" value="C:plasma membrane"/>
    <property type="evidence" value="ECO:0007669"/>
    <property type="project" value="UniProtKB-SubCell"/>
</dbReference>
<organism evidence="7 8">
    <name type="scientific">Methanobacterium alkalithermotolerans</name>
    <dbReference type="NCBI Taxonomy" id="2731220"/>
    <lineage>
        <taxon>Archaea</taxon>
        <taxon>Methanobacteriati</taxon>
        <taxon>Methanobacteriota</taxon>
        <taxon>Methanomada group</taxon>
        <taxon>Methanobacteria</taxon>
        <taxon>Methanobacteriales</taxon>
        <taxon>Methanobacteriaceae</taxon>
        <taxon>Methanobacterium</taxon>
    </lineage>
</organism>
<evidence type="ECO:0000256" key="5">
    <source>
        <dbReference type="ARBA" id="ARBA00023136"/>
    </source>
</evidence>
<protein>
    <submittedName>
        <fullName evidence="7">Biopolymer transporter ExbD</fullName>
    </submittedName>
</protein>
<proteinExistence type="predicted"/>
<keyword evidence="5 6" id="KW-0472">Membrane</keyword>
<evidence type="ECO:0000256" key="2">
    <source>
        <dbReference type="ARBA" id="ARBA00022475"/>
    </source>
</evidence>
<dbReference type="RefSeq" id="WP_211534010.1">
    <property type="nucleotide sequence ID" value="NZ_CP058560.1"/>
</dbReference>
<keyword evidence="3 6" id="KW-0812">Transmembrane</keyword>
<dbReference type="AlphaFoldDB" id="A0A8T8K5D9"/>
<evidence type="ECO:0000313" key="8">
    <source>
        <dbReference type="Proteomes" id="UP000681041"/>
    </source>
</evidence>